<protein>
    <recommendedName>
        <fullName evidence="3">Citrate lyase alpha chain</fullName>
    </recommendedName>
</protein>
<dbReference type="PANTHER" id="PTHR40596:SF1">
    <property type="entry name" value="CITRATE LYASE ALPHA CHAIN"/>
    <property type="match status" value="1"/>
</dbReference>
<dbReference type="Proteomes" id="UP001168821">
    <property type="component" value="Unassembled WGS sequence"/>
</dbReference>
<dbReference type="InterPro" id="IPR006472">
    <property type="entry name" value="Citrate_lyase_asu"/>
</dbReference>
<evidence type="ECO:0008006" key="3">
    <source>
        <dbReference type="Google" id="ProtNLM"/>
    </source>
</evidence>
<comment type="caution">
    <text evidence="1">The sequence shown here is derived from an EMBL/GenBank/DDBJ whole genome shotgun (WGS) entry which is preliminary data.</text>
</comment>
<dbReference type="PANTHER" id="PTHR40596">
    <property type="entry name" value="CITRATE LYASE ALPHA CHAIN"/>
    <property type="match status" value="1"/>
</dbReference>
<dbReference type="AlphaFoldDB" id="A0AA38HHN7"/>
<dbReference type="SUPFAM" id="SSF100950">
    <property type="entry name" value="NagB/RpiA/CoA transferase-like"/>
    <property type="match status" value="2"/>
</dbReference>
<keyword evidence="2" id="KW-1185">Reference proteome</keyword>
<organism evidence="1 2">
    <name type="scientific">Zophobas morio</name>
    <dbReference type="NCBI Taxonomy" id="2755281"/>
    <lineage>
        <taxon>Eukaryota</taxon>
        <taxon>Metazoa</taxon>
        <taxon>Ecdysozoa</taxon>
        <taxon>Arthropoda</taxon>
        <taxon>Hexapoda</taxon>
        <taxon>Insecta</taxon>
        <taxon>Pterygota</taxon>
        <taxon>Neoptera</taxon>
        <taxon>Endopterygota</taxon>
        <taxon>Coleoptera</taxon>
        <taxon>Polyphaga</taxon>
        <taxon>Cucujiformia</taxon>
        <taxon>Tenebrionidae</taxon>
        <taxon>Zophobas</taxon>
    </lineage>
</organism>
<dbReference type="Gene3D" id="3.40.1080.10">
    <property type="entry name" value="Glutaconate Coenzyme A-transferase"/>
    <property type="match status" value="2"/>
</dbReference>
<dbReference type="GO" id="GO:0006084">
    <property type="term" value="P:acetyl-CoA metabolic process"/>
    <property type="evidence" value="ECO:0007669"/>
    <property type="project" value="InterPro"/>
</dbReference>
<evidence type="ECO:0000313" key="2">
    <source>
        <dbReference type="Proteomes" id="UP001168821"/>
    </source>
</evidence>
<reference evidence="1" key="1">
    <citation type="journal article" date="2023" name="G3 (Bethesda)">
        <title>Whole genome assemblies of Zophobas morio and Tenebrio molitor.</title>
        <authorList>
            <person name="Kaur S."/>
            <person name="Stinson S.A."/>
            <person name="diCenzo G.C."/>
        </authorList>
    </citation>
    <scope>NUCLEOTIDE SEQUENCE</scope>
    <source>
        <strain evidence="1">QUZm001</strain>
    </source>
</reference>
<gene>
    <name evidence="1" type="ORF">Zmor_008671</name>
</gene>
<dbReference type="InterPro" id="IPR037171">
    <property type="entry name" value="NagB/RpiA_transferase-like"/>
</dbReference>
<proteinExistence type="predicted"/>
<dbReference type="GO" id="GO:0008814">
    <property type="term" value="F:citrate CoA-transferase activity"/>
    <property type="evidence" value="ECO:0007669"/>
    <property type="project" value="InterPro"/>
</dbReference>
<dbReference type="GO" id="GO:0005737">
    <property type="term" value="C:cytoplasm"/>
    <property type="evidence" value="ECO:0007669"/>
    <property type="project" value="InterPro"/>
</dbReference>
<evidence type="ECO:0000313" key="1">
    <source>
        <dbReference type="EMBL" id="KAJ3619914.1"/>
    </source>
</evidence>
<name>A0AA38HHN7_9CUCU</name>
<sequence length="431" mass="46249">MEIIKELGIKDLTIAASSLTNAHNFLTEFIEQGIVKALQTSGCRDELGEFISSGKCSVPMIIRSHGGRARAIESGDLKIDVSFIAASSSDEMGNSNGTIGKSRCGSLGYAAVDAEYADKTIIITDTLVSYPNKTIAVSQIHVDYVCVVDEIGDASKIVGGEIRLTSNPKEEIIAANISKVVTNTEHFINGFSMQMGTGGASLSAVKTIKEVMKEKNVRASFCLGGITGHQVQLVEEGLCDSLYDVQCFDLKAVDSITNNDYHHEITASEYANGQNKSPFVNKLDYVILSALEVDLNFNVNVITGSDGVIRGASGGHSDTAEGAKISIVALPLIRGRMSCVVDNVQTVITPGSTVDVIVTDFGIAINPQRTDLVKQFADANIKTVTLEEMKNFAYSLIGVPEEIKFDKSTPVALVEYRDGSIIDVIYKVINE</sequence>
<dbReference type="EMBL" id="JALNTZ010002113">
    <property type="protein sequence ID" value="KAJ3619914.1"/>
    <property type="molecule type" value="Genomic_DNA"/>
</dbReference>
<accession>A0AA38HHN7</accession>
<dbReference type="NCBIfam" id="TIGR01584">
    <property type="entry name" value="citF"/>
    <property type="match status" value="1"/>
</dbReference>
<dbReference type="Pfam" id="PF04223">
    <property type="entry name" value="CitF"/>
    <property type="match status" value="1"/>
</dbReference>